<dbReference type="GO" id="GO:0008270">
    <property type="term" value="F:zinc ion binding"/>
    <property type="evidence" value="ECO:0007669"/>
    <property type="project" value="InterPro"/>
</dbReference>
<dbReference type="GO" id="GO:0003676">
    <property type="term" value="F:nucleic acid binding"/>
    <property type="evidence" value="ECO:0007669"/>
    <property type="project" value="InterPro"/>
</dbReference>
<feature type="compositionally biased region" description="Low complexity" evidence="1">
    <location>
        <begin position="60"/>
        <end position="79"/>
    </location>
</feature>
<dbReference type="Proteomes" id="UP001378592">
    <property type="component" value="Unassembled WGS sequence"/>
</dbReference>
<dbReference type="PANTHER" id="PTHR13491:SF0">
    <property type="entry name" value="ZINC FINGER CCHC DOMAIN-CONTAINING PROTEIN 10"/>
    <property type="match status" value="1"/>
</dbReference>
<dbReference type="AlphaFoldDB" id="A0AAN9Z6G0"/>
<keyword evidence="3" id="KW-1185">Reference proteome</keyword>
<proteinExistence type="predicted"/>
<evidence type="ECO:0008006" key="4">
    <source>
        <dbReference type="Google" id="ProtNLM"/>
    </source>
</evidence>
<feature type="compositionally biased region" description="Basic residues" evidence="1">
    <location>
        <begin position="81"/>
        <end position="93"/>
    </location>
</feature>
<evidence type="ECO:0000313" key="2">
    <source>
        <dbReference type="EMBL" id="KAK7863430.1"/>
    </source>
</evidence>
<sequence>MTVGGSGTLLKKNAAYPPNVRCQKCLEYGHWTYQCQGKRKYLHRSSRTSQLKKRLKLREAGQSQQQQQLQQQQQAAAAGKGKGKGKGKKKKRPSLSLFLCLTSTRLQSASPPPATSVLLPSVASGSCSLRTPHAAPMVDLFMTS</sequence>
<protein>
    <recommendedName>
        <fullName evidence="4">Zinc finger CCHC domain-containing protein 10</fullName>
    </recommendedName>
</protein>
<dbReference type="Pfam" id="PF13917">
    <property type="entry name" value="zf-CCHC_3"/>
    <property type="match status" value="1"/>
</dbReference>
<accession>A0AAN9Z6G0</accession>
<name>A0AAN9Z6G0_9ORTH</name>
<dbReference type="InterPro" id="IPR039715">
    <property type="entry name" value="ZCCHC10"/>
</dbReference>
<comment type="caution">
    <text evidence="2">The sequence shown here is derived from an EMBL/GenBank/DDBJ whole genome shotgun (WGS) entry which is preliminary data.</text>
</comment>
<dbReference type="EMBL" id="JAZDUA010000231">
    <property type="protein sequence ID" value="KAK7863430.1"/>
    <property type="molecule type" value="Genomic_DNA"/>
</dbReference>
<feature type="region of interest" description="Disordered" evidence="1">
    <location>
        <begin position="43"/>
        <end position="94"/>
    </location>
</feature>
<dbReference type="SUPFAM" id="SSF57756">
    <property type="entry name" value="Retrovirus zinc finger-like domains"/>
    <property type="match status" value="1"/>
</dbReference>
<evidence type="ECO:0000256" key="1">
    <source>
        <dbReference type="SAM" id="MobiDB-lite"/>
    </source>
</evidence>
<feature type="compositionally biased region" description="Basic residues" evidence="1">
    <location>
        <begin position="43"/>
        <end position="56"/>
    </location>
</feature>
<evidence type="ECO:0000313" key="3">
    <source>
        <dbReference type="Proteomes" id="UP001378592"/>
    </source>
</evidence>
<organism evidence="2 3">
    <name type="scientific">Gryllus longicercus</name>
    <dbReference type="NCBI Taxonomy" id="2509291"/>
    <lineage>
        <taxon>Eukaryota</taxon>
        <taxon>Metazoa</taxon>
        <taxon>Ecdysozoa</taxon>
        <taxon>Arthropoda</taxon>
        <taxon>Hexapoda</taxon>
        <taxon>Insecta</taxon>
        <taxon>Pterygota</taxon>
        <taxon>Neoptera</taxon>
        <taxon>Polyneoptera</taxon>
        <taxon>Orthoptera</taxon>
        <taxon>Ensifera</taxon>
        <taxon>Gryllidea</taxon>
        <taxon>Grylloidea</taxon>
        <taxon>Gryllidae</taxon>
        <taxon>Gryllinae</taxon>
        <taxon>Gryllus</taxon>
    </lineage>
</organism>
<gene>
    <name evidence="2" type="ORF">R5R35_006508</name>
</gene>
<reference evidence="2 3" key="1">
    <citation type="submission" date="2024-03" db="EMBL/GenBank/DDBJ databases">
        <title>The genome assembly and annotation of the cricket Gryllus longicercus Weissman &amp; Gray.</title>
        <authorList>
            <person name="Szrajer S."/>
            <person name="Gray D."/>
            <person name="Ylla G."/>
        </authorList>
    </citation>
    <scope>NUCLEOTIDE SEQUENCE [LARGE SCALE GENOMIC DNA]</scope>
    <source>
        <strain evidence="2">DAG 2021-001</strain>
        <tissue evidence="2">Whole body minus gut</tissue>
    </source>
</reference>
<dbReference type="PANTHER" id="PTHR13491">
    <property type="entry name" value="ZCCHC10 PROTEIN"/>
    <property type="match status" value="1"/>
</dbReference>
<dbReference type="InterPro" id="IPR036875">
    <property type="entry name" value="Znf_CCHC_sf"/>
</dbReference>